<dbReference type="RefSeq" id="WP_034846221.1">
    <property type="nucleotide sequence ID" value="NZ_JANX01000553.1"/>
</dbReference>
<dbReference type="InterPro" id="IPR027417">
    <property type="entry name" value="P-loop_NTPase"/>
</dbReference>
<feature type="domain" description="ABC transporter" evidence="6">
    <location>
        <begin position="29"/>
        <end position="158"/>
    </location>
</feature>
<organism evidence="7 8">
    <name type="scientific">Inquilinus limosus MP06</name>
    <dbReference type="NCBI Taxonomy" id="1398085"/>
    <lineage>
        <taxon>Bacteria</taxon>
        <taxon>Pseudomonadati</taxon>
        <taxon>Pseudomonadota</taxon>
        <taxon>Alphaproteobacteria</taxon>
        <taxon>Rhodospirillales</taxon>
        <taxon>Rhodospirillaceae</taxon>
        <taxon>Inquilinus</taxon>
    </lineage>
</organism>
<evidence type="ECO:0000313" key="8">
    <source>
        <dbReference type="Proteomes" id="UP000029995"/>
    </source>
</evidence>
<dbReference type="AlphaFoldDB" id="A0A0A0D2J9"/>
<evidence type="ECO:0000256" key="3">
    <source>
        <dbReference type="ARBA" id="ARBA00022737"/>
    </source>
</evidence>
<keyword evidence="2" id="KW-0762">Sugar transport</keyword>
<dbReference type="OrthoDB" id="7875923at2"/>
<evidence type="ECO:0000313" key="7">
    <source>
        <dbReference type="EMBL" id="KGM31272.1"/>
    </source>
</evidence>
<protein>
    <submittedName>
        <fullName evidence="7">Sugar ABC transporter ATP-binding protein</fullName>
    </submittedName>
</protein>
<proteinExistence type="predicted"/>
<dbReference type="InterPro" id="IPR003439">
    <property type="entry name" value="ABC_transporter-like_ATP-bd"/>
</dbReference>
<dbReference type="GO" id="GO:0016887">
    <property type="term" value="F:ATP hydrolysis activity"/>
    <property type="evidence" value="ECO:0007669"/>
    <property type="project" value="InterPro"/>
</dbReference>
<evidence type="ECO:0000256" key="1">
    <source>
        <dbReference type="ARBA" id="ARBA00022448"/>
    </source>
</evidence>
<dbReference type="GO" id="GO:0005524">
    <property type="term" value="F:ATP binding"/>
    <property type="evidence" value="ECO:0007669"/>
    <property type="project" value="UniProtKB-KW"/>
</dbReference>
<dbReference type="Proteomes" id="UP000029995">
    <property type="component" value="Unassembled WGS sequence"/>
</dbReference>
<keyword evidence="1" id="KW-0813">Transport</keyword>
<dbReference type="InterPro" id="IPR050107">
    <property type="entry name" value="ABC_carbohydrate_import_ATPase"/>
</dbReference>
<dbReference type="Gene3D" id="3.40.50.300">
    <property type="entry name" value="P-loop containing nucleotide triphosphate hydrolases"/>
    <property type="match status" value="1"/>
</dbReference>
<dbReference type="SUPFAM" id="SSF52540">
    <property type="entry name" value="P-loop containing nucleoside triphosphate hydrolases"/>
    <property type="match status" value="1"/>
</dbReference>
<evidence type="ECO:0000259" key="6">
    <source>
        <dbReference type="Pfam" id="PF00005"/>
    </source>
</evidence>
<comment type="caution">
    <text evidence="7">The sequence shown here is derived from an EMBL/GenBank/DDBJ whole genome shotgun (WGS) entry which is preliminary data.</text>
</comment>
<dbReference type="Pfam" id="PF00005">
    <property type="entry name" value="ABC_tran"/>
    <property type="match status" value="1"/>
</dbReference>
<name>A0A0A0D2J9_9PROT</name>
<evidence type="ECO:0000256" key="2">
    <source>
        <dbReference type="ARBA" id="ARBA00022597"/>
    </source>
</evidence>
<gene>
    <name evidence="7" type="ORF">P409_28145</name>
</gene>
<dbReference type="EMBL" id="JANX01000553">
    <property type="protein sequence ID" value="KGM31272.1"/>
    <property type="molecule type" value="Genomic_DNA"/>
</dbReference>
<keyword evidence="4" id="KW-0547">Nucleotide-binding</keyword>
<accession>A0A0A0D2J9</accession>
<sequence length="158" mass="16323">MTPDSSDAAPALRLRGITKRFGALLANDGIDLDLARGEVLALLGENGAGKTTLMNILFGHYVADAGTVEVAVPEGGTLVPLRPGSPQAALAAGIGMVHQHFALADNLSVFDNIVLGSQPLWRPALRRRETRARLAALIEASGLAVPLDAPVSGLSVGE</sequence>
<keyword evidence="3" id="KW-0677">Repeat</keyword>
<feature type="non-terminal residue" evidence="7">
    <location>
        <position position="158"/>
    </location>
</feature>
<dbReference type="PANTHER" id="PTHR43790:SF9">
    <property type="entry name" value="GALACTOFURANOSE TRANSPORTER ATP-BINDING PROTEIN YTFR"/>
    <property type="match status" value="1"/>
</dbReference>
<dbReference type="PANTHER" id="PTHR43790">
    <property type="entry name" value="CARBOHYDRATE TRANSPORT ATP-BINDING PROTEIN MG119-RELATED"/>
    <property type="match status" value="1"/>
</dbReference>
<evidence type="ECO:0000256" key="5">
    <source>
        <dbReference type="ARBA" id="ARBA00022840"/>
    </source>
</evidence>
<evidence type="ECO:0000256" key="4">
    <source>
        <dbReference type="ARBA" id="ARBA00022741"/>
    </source>
</evidence>
<keyword evidence="5 7" id="KW-0067">ATP-binding</keyword>
<reference evidence="7 8" key="1">
    <citation type="submission" date="2014-01" db="EMBL/GenBank/DDBJ databases">
        <title>Genome sequence determination for a cystic fibrosis isolate, Inquilinus limosus.</title>
        <authorList>
            <person name="Pino M."/>
            <person name="Di Conza J."/>
            <person name="Gutkind G."/>
        </authorList>
    </citation>
    <scope>NUCLEOTIDE SEQUENCE [LARGE SCALE GENOMIC DNA]</scope>
    <source>
        <strain evidence="7 8">MP06</strain>
    </source>
</reference>